<dbReference type="EMBL" id="CM047584">
    <property type="protein sequence ID" value="KAI9911121.1"/>
    <property type="molecule type" value="Genomic_DNA"/>
</dbReference>
<proteinExistence type="predicted"/>
<keyword evidence="2" id="KW-1185">Reference proteome</keyword>
<organism evidence="1 2">
    <name type="scientific">Peronosclerospora sorghi</name>
    <dbReference type="NCBI Taxonomy" id="230839"/>
    <lineage>
        <taxon>Eukaryota</taxon>
        <taxon>Sar</taxon>
        <taxon>Stramenopiles</taxon>
        <taxon>Oomycota</taxon>
        <taxon>Peronosporomycetes</taxon>
        <taxon>Peronosporales</taxon>
        <taxon>Peronosporaceae</taxon>
        <taxon>Peronosclerospora</taxon>
    </lineage>
</organism>
<gene>
    <name evidence="1" type="ORF">PsorP6_009144</name>
</gene>
<evidence type="ECO:0000313" key="2">
    <source>
        <dbReference type="Proteomes" id="UP001163321"/>
    </source>
</evidence>
<name>A0ACC0W073_9STRA</name>
<comment type="caution">
    <text evidence="1">The sequence shown here is derived from an EMBL/GenBank/DDBJ whole genome shotgun (WGS) entry which is preliminary data.</text>
</comment>
<sequence length="939" mass="103532">MDGASAAASSSACSVALPRPASPLQPGSASFVHSEQCSADPRAFLGFYVPPRNDNASASRDGNQPAQKKRKLVLDVPSTTEVVTRGAGGFRPTRVNAFDALFAGSSQDDAMLEAVDTSNYMQTREHDQGKVDEESKSVHSPRARAQVVIDVEHSEKKEEQCAEDKIVSSLDSEDLAPWMFQTAVNAARLSVNGSSGCEKDTIVSVGRSEEQPRVSESCDRETKTGEDTAEWTQPLDADFGATRKGAERAQEEIEAYSGTGTLSYGTDSGCLEEEKTRNVEKHDSASRGSDEFSVVVTRVDETNDQWSSEDEVARCDGSQATQQEYLTPRVYPLHAHQVSVAERTSPSDVIVAFNENEQTRQNDDDSDECVATQPSDCQMDGEPLLEPDVSHRSDEVCARKHQSEGNCQAKASRSLEFSFLVPESHESEPRFSASDSSNGTPASRTDPPHPFESSISPVCLPTQADDAISSHVAVSTEENMSSLSSSPSKGKPNTTLQVDDASIHQTVTTPLSRNHKRHSSSPARNTSSNESHCGNALAPRPPVWSSTPKRRTRARTLTRVPSHRAYVSRSRTLFKYKFEFCLTGFMKTGEATLKELIEGHGGKIPERYQDVLYKTNLKAVVIATPVSWRKRKFMQALACGIPIVHPDWIKDCIESGCVVPFEGYQVPTGYSVTTRQFECLPPKQLQIFEGFSFGLASDVAQMSKTEAKDQANVMTFILKACGAKAVYANLSSKDTAHVDVVLCDEYTPVKHMLLQTCRYYKKRRQVVVKSFRWVTECLILQQLLDPKASEFEPLRAGCEDVCSASAEIGDIDKTTLKLYTGELVMADIAAAAADHYLLFTVCEILSIHLSDCNTDEGLPSKRKENNEKQVMLRVGMLRREPYNPELSSAPVKVLEISSSQVKRRVVAISKEQYMRLKYKDESIFYFEDEKERPKSSATG</sequence>
<dbReference type="Proteomes" id="UP001163321">
    <property type="component" value="Chromosome 5"/>
</dbReference>
<reference evidence="1 2" key="1">
    <citation type="journal article" date="2022" name="bioRxiv">
        <title>The genome of the oomycete Peronosclerospora sorghi, a cosmopolitan pathogen of maize and sorghum, is inflated with dispersed pseudogenes.</title>
        <authorList>
            <person name="Fletcher K."/>
            <person name="Martin F."/>
            <person name="Isakeit T."/>
            <person name="Cavanaugh K."/>
            <person name="Magill C."/>
            <person name="Michelmore R."/>
        </authorList>
    </citation>
    <scope>NUCLEOTIDE SEQUENCE [LARGE SCALE GENOMIC DNA]</scope>
    <source>
        <strain evidence="1">P6</strain>
    </source>
</reference>
<accession>A0ACC0W073</accession>
<evidence type="ECO:0000313" key="1">
    <source>
        <dbReference type="EMBL" id="KAI9911121.1"/>
    </source>
</evidence>
<protein>
    <submittedName>
        <fullName evidence="1">Uncharacterized protein</fullName>
    </submittedName>
</protein>